<dbReference type="Proteomes" id="UP000252100">
    <property type="component" value="Chromosome"/>
</dbReference>
<dbReference type="OrthoDB" id="2969957at2"/>
<dbReference type="EMBL" id="CP031092">
    <property type="protein sequence ID" value="AXF55919.1"/>
    <property type="molecule type" value="Genomic_DNA"/>
</dbReference>
<name>A0A345BY88_9BACI</name>
<dbReference type="RefSeq" id="WP_114372236.1">
    <property type="nucleotide sequence ID" value="NZ_CP031092.1"/>
</dbReference>
<protein>
    <recommendedName>
        <fullName evidence="3">Rpn family recombination-promoting nuclease/putative transposase</fullName>
    </recommendedName>
</protein>
<gene>
    <name evidence="1" type="ORF">DT065_07695</name>
</gene>
<sequence>MQSDNPFAYVVLAGIYTIKSKNNASKRYQFKRRLFALILKDQEKNATEYVNALLYFIDYLMKIPKEMTEKLQKDIKPVIGKEANDMDKQTYPDPPTLKPIFDELREKGKEAGKSERTREIAEKMLKKDFSVEEILEVTNLTEIELEDIKGQM</sequence>
<evidence type="ECO:0000313" key="1">
    <source>
        <dbReference type="EMBL" id="AXF55919.1"/>
    </source>
</evidence>
<reference evidence="1 2" key="1">
    <citation type="journal article" date="2018" name="J. Microbiol.">
        <title>Salicibibacter kimchii gen. nov., sp. nov., a moderately halophilic and alkalitolerant bacterium in the family Bacillaceae, isolated from kimchi.</title>
        <authorList>
            <person name="Jang J.Y."/>
            <person name="Oh Y.J."/>
            <person name="Lim S.K."/>
            <person name="Park H.K."/>
            <person name="Lee C."/>
            <person name="Kim J.Y."/>
            <person name="Lee M.A."/>
            <person name="Choi H.J."/>
        </authorList>
    </citation>
    <scope>NUCLEOTIDE SEQUENCE [LARGE SCALE GENOMIC DNA]</scope>
    <source>
        <strain evidence="1 2">NKC1-1</strain>
    </source>
</reference>
<keyword evidence="2" id="KW-1185">Reference proteome</keyword>
<dbReference type="AlphaFoldDB" id="A0A345BY88"/>
<evidence type="ECO:0000313" key="2">
    <source>
        <dbReference type="Proteomes" id="UP000252100"/>
    </source>
</evidence>
<dbReference type="KEGG" id="rue:DT065_07695"/>
<accession>A0A345BY88</accession>
<evidence type="ECO:0008006" key="3">
    <source>
        <dbReference type="Google" id="ProtNLM"/>
    </source>
</evidence>
<proteinExistence type="predicted"/>
<organism evidence="1 2">
    <name type="scientific">Salicibibacter kimchii</name>
    <dbReference type="NCBI Taxonomy" id="2099786"/>
    <lineage>
        <taxon>Bacteria</taxon>
        <taxon>Bacillati</taxon>
        <taxon>Bacillota</taxon>
        <taxon>Bacilli</taxon>
        <taxon>Bacillales</taxon>
        <taxon>Bacillaceae</taxon>
        <taxon>Salicibibacter</taxon>
    </lineage>
</organism>